<evidence type="ECO:0000256" key="7">
    <source>
        <dbReference type="ARBA" id="ARBA00022989"/>
    </source>
</evidence>
<evidence type="ECO:0000313" key="11">
    <source>
        <dbReference type="Proteomes" id="UP001280897"/>
    </source>
</evidence>
<dbReference type="InterPro" id="IPR001991">
    <property type="entry name" value="Na-dicarboxylate_symporter"/>
</dbReference>
<dbReference type="PANTHER" id="PTHR42865">
    <property type="entry name" value="PROTON/GLUTAMATE-ASPARTATE SYMPORTER"/>
    <property type="match status" value="1"/>
</dbReference>
<dbReference type="GO" id="GO:0005886">
    <property type="term" value="C:plasma membrane"/>
    <property type="evidence" value="ECO:0007669"/>
    <property type="project" value="TreeGrafter"/>
</dbReference>
<dbReference type="AlphaFoldDB" id="A0AAN5Y8Y5"/>
<gene>
    <name evidence="10" type="ORF">R0G89_05575</name>
</gene>
<proteinExistence type="inferred from homology"/>
<dbReference type="GeneID" id="57365252"/>
<sequence>MNDLMIWVTVGIAGVILLVLALLQRKNVSFNKLVLIGLVLGLSFGAITQAIFGSTSKVVATAVDWIGIVGNGYISLLQMLVIPLIVISLISAFTKLGDTKNLGKIARNVLTVLLTTTAIAAFIGVITVIAFNLQGASFVKGTASKDNLAFLQQHQHALSELTVPQKIVSFLPQNIFEDLAGTRATSTIAVVIFSLIVGLAYIWLKEHYPNDALAFERGTDILDKLISRMVRLVINLTPYGIFSLMAKTIAVNSIKTIVSLAYFIVAVYVALLLVLVVHTVILLLTHTNPIEYYKKVWPTLIFAFTSRNSAGTLPMNVEVQTKQLGINKAIADFSASLGLSIGQNGCAGIYPAMIASITAPVVGINIVSVKFILTLIIIVTISSFGVAGSGGGATFAALIVLGTLNLPVGIMGIVLAIDPIIDMGRTLVNVNDSILAGLVTAKRSDMFNEDVFNGKEKIEQA</sequence>
<keyword evidence="7" id="KW-1133">Transmembrane helix</keyword>
<dbReference type="SUPFAM" id="SSF118215">
    <property type="entry name" value="Proton glutamate symport protein"/>
    <property type="match status" value="1"/>
</dbReference>
<name>A0AAN5Y8Y5_PEDAC</name>
<evidence type="ECO:0000256" key="6">
    <source>
        <dbReference type="ARBA" id="ARBA00022970"/>
    </source>
</evidence>
<dbReference type="Gene3D" id="1.10.3860.10">
    <property type="entry name" value="Sodium:dicarboxylate symporter"/>
    <property type="match status" value="1"/>
</dbReference>
<keyword evidence="6" id="KW-0029">Amino-acid transport</keyword>
<evidence type="ECO:0000313" key="10">
    <source>
        <dbReference type="EMBL" id="MDV2621198.1"/>
    </source>
</evidence>
<protein>
    <recommendedName>
        <fullName evidence="3">L-cystine uptake protein TcyP</fullName>
    </recommendedName>
    <alternativeName>
        <fullName evidence="9">Transporter of cystine TcyP</fullName>
    </alternativeName>
</protein>
<dbReference type="PANTHER" id="PTHR42865:SF5">
    <property type="entry name" value="L-CYSTINE TRANSPORTER TCYP"/>
    <property type="match status" value="1"/>
</dbReference>
<dbReference type="Pfam" id="PF00375">
    <property type="entry name" value="SDF"/>
    <property type="match status" value="1"/>
</dbReference>
<organism evidence="10 11">
    <name type="scientific">Pediococcus acidilactici</name>
    <dbReference type="NCBI Taxonomy" id="1254"/>
    <lineage>
        <taxon>Bacteria</taxon>
        <taxon>Bacillati</taxon>
        <taxon>Bacillota</taxon>
        <taxon>Bacilli</taxon>
        <taxon>Lactobacillales</taxon>
        <taxon>Lactobacillaceae</taxon>
        <taxon>Pediococcus</taxon>
        <taxon>Pediococcus acidilactici group</taxon>
    </lineage>
</organism>
<evidence type="ECO:0000256" key="5">
    <source>
        <dbReference type="ARBA" id="ARBA00022692"/>
    </source>
</evidence>
<accession>A0AAN5Y8Y5</accession>
<reference evidence="10" key="1">
    <citation type="journal article" date="2023" name="PeerJ">
        <title>Selection and evaluation of lactic acid bacteria from chicken feces in Thailand as potential probiotics.</title>
        <authorList>
            <person name="Khurajog B."/>
            <person name="Disastra Y."/>
            <person name="Lawwyne L.D."/>
            <person name="Sirichokchatchawan W."/>
            <person name="Niyomtham W."/>
            <person name="Yindee J."/>
            <person name="Hampson D.J."/>
            <person name="Prapasarakul N."/>
        </authorList>
    </citation>
    <scope>NUCLEOTIDE SEQUENCE</scope>
    <source>
        <strain evidence="10">BF9</strain>
    </source>
</reference>
<dbReference type="PRINTS" id="PR00173">
    <property type="entry name" value="EDTRNSPORT"/>
</dbReference>
<reference evidence="10" key="2">
    <citation type="submission" date="2023-10" db="EMBL/GenBank/DDBJ databases">
        <authorList>
            <person name="Khurajog B."/>
        </authorList>
    </citation>
    <scope>NUCLEOTIDE SEQUENCE</scope>
    <source>
        <strain evidence="10">BF9</strain>
    </source>
</reference>
<evidence type="ECO:0000256" key="4">
    <source>
        <dbReference type="ARBA" id="ARBA00022448"/>
    </source>
</evidence>
<dbReference type="RefSeq" id="WP_058121012.1">
    <property type="nucleotide sequence ID" value="NZ_CAKMBA010000002.1"/>
</dbReference>
<dbReference type="GO" id="GO:0015184">
    <property type="term" value="F:L-cystine transmembrane transporter activity"/>
    <property type="evidence" value="ECO:0007669"/>
    <property type="project" value="TreeGrafter"/>
</dbReference>
<comment type="similarity">
    <text evidence="2">Belongs to the dicarboxylate/amino acid:cation symporter (DAACS) (TC 2.A.23) family.</text>
</comment>
<comment type="subcellular location">
    <subcellularLocation>
        <location evidence="1">Membrane</location>
        <topology evidence="1">Multi-pass membrane protein</topology>
    </subcellularLocation>
</comment>
<dbReference type="GO" id="GO:0015293">
    <property type="term" value="F:symporter activity"/>
    <property type="evidence" value="ECO:0007669"/>
    <property type="project" value="InterPro"/>
</dbReference>
<evidence type="ECO:0000256" key="9">
    <source>
        <dbReference type="ARBA" id="ARBA00031293"/>
    </source>
</evidence>
<evidence type="ECO:0000256" key="1">
    <source>
        <dbReference type="ARBA" id="ARBA00004141"/>
    </source>
</evidence>
<dbReference type="EMBL" id="JAWJAV010000003">
    <property type="protein sequence ID" value="MDV2621198.1"/>
    <property type="molecule type" value="Genomic_DNA"/>
</dbReference>
<evidence type="ECO:0000256" key="3">
    <source>
        <dbReference type="ARBA" id="ARBA00022031"/>
    </source>
</evidence>
<evidence type="ECO:0000256" key="8">
    <source>
        <dbReference type="ARBA" id="ARBA00023136"/>
    </source>
</evidence>
<dbReference type="InterPro" id="IPR036458">
    <property type="entry name" value="Na:dicarbo_symporter_sf"/>
</dbReference>
<keyword evidence="5" id="KW-0812">Transmembrane</keyword>
<keyword evidence="8" id="KW-0472">Membrane</keyword>
<comment type="caution">
    <text evidence="10">The sequence shown here is derived from an EMBL/GenBank/DDBJ whole genome shotgun (WGS) entry which is preliminary data.</text>
</comment>
<evidence type="ECO:0000256" key="2">
    <source>
        <dbReference type="ARBA" id="ARBA00006148"/>
    </source>
</evidence>
<keyword evidence="4" id="KW-0813">Transport</keyword>
<dbReference type="Proteomes" id="UP001280897">
    <property type="component" value="Unassembled WGS sequence"/>
</dbReference>